<evidence type="ECO:0000256" key="5">
    <source>
        <dbReference type="ARBA" id="ARBA00022840"/>
    </source>
</evidence>
<feature type="compositionally biased region" description="Low complexity" evidence="7">
    <location>
        <begin position="220"/>
        <end position="233"/>
    </location>
</feature>
<dbReference type="GO" id="GO:0016020">
    <property type="term" value="C:membrane"/>
    <property type="evidence" value="ECO:0007669"/>
    <property type="project" value="TreeGrafter"/>
</dbReference>
<dbReference type="InterPro" id="IPR000756">
    <property type="entry name" value="Diacylglycerol_kin_accessory"/>
</dbReference>
<evidence type="ECO:0000256" key="2">
    <source>
        <dbReference type="ARBA" id="ARBA00022679"/>
    </source>
</evidence>
<dbReference type="PANTHER" id="PTHR11255:SF80">
    <property type="entry name" value="EYE-SPECIFIC DIACYLGLYCEROL KINASE"/>
    <property type="match status" value="1"/>
</dbReference>
<feature type="domain" description="DAGKc" evidence="8">
    <location>
        <begin position="50"/>
        <end position="189"/>
    </location>
</feature>
<keyword evidence="5 6" id="KW-0067">ATP-binding</keyword>
<dbReference type="InterPro" id="IPR017438">
    <property type="entry name" value="ATP-NAD_kinase_N"/>
</dbReference>
<evidence type="ECO:0000256" key="6">
    <source>
        <dbReference type="RuleBase" id="RU361128"/>
    </source>
</evidence>
<keyword evidence="4 6" id="KW-0418">Kinase</keyword>
<dbReference type="PROSITE" id="PS50146">
    <property type="entry name" value="DAGK"/>
    <property type="match status" value="1"/>
</dbReference>
<feature type="region of interest" description="Disordered" evidence="7">
    <location>
        <begin position="213"/>
        <end position="280"/>
    </location>
</feature>
<dbReference type="SUPFAM" id="SSF111331">
    <property type="entry name" value="NAD kinase/diacylglycerol kinase-like"/>
    <property type="match status" value="1"/>
</dbReference>
<gene>
    <name evidence="9" type="ORF">PCAR00345_LOCUS11335</name>
</gene>
<keyword evidence="2 6" id="KW-0808">Transferase</keyword>
<dbReference type="GO" id="GO:0004143">
    <property type="term" value="F:ATP-dependent diacylglycerol kinase activity"/>
    <property type="evidence" value="ECO:0007669"/>
    <property type="project" value="UniProtKB-EC"/>
</dbReference>
<dbReference type="InterPro" id="IPR037607">
    <property type="entry name" value="DGK"/>
</dbReference>
<dbReference type="InterPro" id="IPR001206">
    <property type="entry name" value="Diacylglycerol_kinase_cat_dom"/>
</dbReference>
<dbReference type="GO" id="GO:0005524">
    <property type="term" value="F:ATP binding"/>
    <property type="evidence" value="ECO:0007669"/>
    <property type="project" value="UniProtKB-KW"/>
</dbReference>
<proteinExistence type="inferred from homology"/>
<feature type="region of interest" description="Disordered" evidence="7">
    <location>
        <begin position="401"/>
        <end position="423"/>
    </location>
</feature>
<organism evidence="9">
    <name type="scientific">Chrysotila carterae</name>
    <name type="common">Marine alga</name>
    <name type="synonym">Syracosphaera carterae</name>
    <dbReference type="NCBI Taxonomy" id="13221"/>
    <lineage>
        <taxon>Eukaryota</taxon>
        <taxon>Haptista</taxon>
        <taxon>Haptophyta</taxon>
        <taxon>Prymnesiophyceae</taxon>
        <taxon>Isochrysidales</taxon>
        <taxon>Isochrysidaceae</taxon>
        <taxon>Chrysotila</taxon>
    </lineage>
</organism>
<dbReference type="GO" id="GO:0007200">
    <property type="term" value="P:phospholipase C-activating G protein-coupled receptor signaling pathway"/>
    <property type="evidence" value="ECO:0007669"/>
    <property type="project" value="InterPro"/>
</dbReference>
<name>A0A7S4B9R5_CHRCT</name>
<feature type="compositionally biased region" description="Basic and acidic residues" evidence="7">
    <location>
        <begin position="9"/>
        <end position="23"/>
    </location>
</feature>
<dbReference type="Pfam" id="PF00781">
    <property type="entry name" value="DAGK_cat"/>
    <property type="match status" value="1"/>
</dbReference>
<evidence type="ECO:0000256" key="7">
    <source>
        <dbReference type="SAM" id="MobiDB-lite"/>
    </source>
</evidence>
<feature type="compositionally biased region" description="Basic and acidic residues" evidence="7">
    <location>
        <begin position="256"/>
        <end position="277"/>
    </location>
</feature>
<feature type="region of interest" description="Disordered" evidence="7">
    <location>
        <begin position="1"/>
        <end position="23"/>
    </location>
</feature>
<keyword evidence="3 6" id="KW-0547">Nucleotide-binding</keyword>
<dbReference type="SMART" id="SM00045">
    <property type="entry name" value="DAGKa"/>
    <property type="match status" value="1"/>
</dbReference>
<evidence type="ECO:0000256" key="4">
    <source>
        <dbReference type="ARBA" id="ARBA00022777"/>
    </source>
</evidence>
<sequence length="524" mass="55913">MSGGNQPAETKEPEVLDTKNKLDNVEPEAAMVAKEAQFSDGEAHASPAPSDTSVVVAFVNSKSGGKAGPKLHKMLCDALGDDKVVDLAMMKTDENQNPVNALKRFAGTEGLRVLVCGGDGTCSWLFASMYEADCHPPLAVMPLGTGNDFSRTLGWGSGFTKSMLKKQWLDRVYVAKPRQMDLWNLSIQPTPGRPDKPSDINKLPPAFREVKLPASSVPGAKASQQQTKSTSTSDEQAGGKASAGTYNETAPQSKATDADASAKDASSDEQRTLDRAPTHPGLLEARAAAAGDGTAATESEVACSAALFSNYVGIGLEAAALYAFHVKRESKPQEFNGRIKNQLLMGRYGLPRAAKVPQLASRLRVDCRREAGGAWEPLVLPPKLKALMFVNIPSHAAGRNAWGTQHVEKKTSSEQPEGETTKQAHDFGDGLIEVCGISSALHGFSYLALNVPLGHGAIRNAHLLRIAQVAELRLELLEPLHIQIDGEPWLQQPSFIHLSLHGQTPVLVPPTYKQQKASGIAGAA</sequence>
<dbReference type="Pfam" id="PF00609">
    <property type="entry name" value="DAGK_acc"/>
    <property type="match status" value="1"/>
</dbReference>
<evidence type="ECO:0000256" key="1">
    <source>
        <dbReference type="ARBA" id="ARBA00009280"/>
    </source>
</evidence>
<reference evidence="9" key="1">
    <citation type="submission" date="2021-01" db="EMBL/GenBank/DDBJ databases">
        <authorList>
            <person name="Corre E."/>
            <person name="Pelletier E."/>
            <person name="Niang G."/>
            <person name="Scheremetjew M."/>
            <person name="Finn R."/>
            <person name="Kale V."/>
            <person name="Holt S."/>
            <person name="Cochrane G."/>
            <person name="Meng A."/>
            <person name="Brown T."/>
            <person name="Cohen L."/>
        </authorList>
    </citation>
    <scope>NUCLEOTIDE SEQUENCE</scope>
    <source>
        <strain evidence="9">CCMP645</strain>
    </source>
</reference>
<dbReference type="AlphaFoldDB" id="A0A7S4B9R5"/>
<dbReference type="InterPro" id="IPR016064">
    <property type="entry name" value="NAD/diacylglycerol_kinase_sf"/>
</dbReference>
<dbReference type="Gene3D" id="2.60.200.40">
    <property type="match status" value="1"/>
</dbReference>
<comment type="catalytic activity">
    <reaction evidence="6">
        <text>a 1,2-diacyl-sn-glycerol + ATP = a 1,2-diacyl-sn-glycero-3-phosphate + ADP + H(+)</text>
        <dbReference type="Rhea" id="RHEA:10272"/>
        <dbReference type="ChEBI" id="CHEBI:15378"/>
        <dbReference type="ChEBI" id="CHEBI:17815"/>
        <dbReference type="ChEBI" id="CHEBI:30616"/>
        <dbReference type="ChEBI" id="CHEBI:58608"/>
        <dbReference type="ChEBI" id="CHEBI:456216"/>
        <dbReference type="EC" id="2.7.1.107"/>
    </reaction>
</comment>
<evidence type="ECO:0000259" key="8">
    <source>
        <dbReference type="PROSITE" id="PS50146"/>
    </source>
</evidence>
<dbReference type="EC" id="2.7.1.107" evidence="6"/>
<dbReference type="PANTHER" id="PTHR11255">
    <property type="entry name" value="DIACYLGLYCEROL KINASE"/>
    <property type="match status" value="1"/>
</dbReference>
<dbReference type="SMART" id="SM00046">
    <property type="entry name" value="DAGKc"/>
    <property type="match status" value="1"/>
</dbReference>
<evidence type="ECO:0000256" key="3">
    <source>
        <dbReference type="ARBA" id="ARBA00022741"/>
    </source>
</evidence>
<evidence type="ECO:0000313" key="9">
    <source>
        <dbReference type="EMBL" id="CAE0758741.1"/>
    </source>
</evidence>
<dbReference type="Gene3D" id="3.40.50.10330">
    <property type="entry name" value="Probable inorganic polyphosphate/atp-NAD kinase, domain 1"/>
    <property type="match status" value="1"/>
</dbReference>
<accession>A0A7S4B9R5</accession>
<dbReference type="EMBL" id="HBIZ01018143">
    <property type="protein sequence ID" value="CAE0758741.1"/>
    <property type="molecule type" value="Transcribed_RNA"/>
</dbReference>
<comment type="similarity">
    <text evidence="1 6">Belongs to the eukaryotic diacylglycerol kinase family.</text>
</comment>
<protein>
    <recommendedName>
        <fullName evidence="6">Diacylglycerol kinase</fullName>
        <shortName evidence="6">DAG kinase</shortName>
        <ecNumber evidence="6">2.7.1.107</ecNumber>
    </recommendedName>
</protein>